<feature type="signal peptide" evidence="1">
    <location>
        <begin position="1"/>
        <end position="19"/>
    </location>
</feature>
<proteinExistence type="predicted"/>
<feature type="chain" id="PRO_5019422340" description="RGS domain-containing protein" evidence="1">
    <location>
        <begin position="20"/>
        <end position="228"/>
    </location>
</feature>
<evidence type="ECO:0000256" key="1">
    <source>
        <dbReference type="SAM" id="SignalP"/>
    </source>
</evidence>
<reference evidence="2" key="1">
    <citation type="submission" date="2018-11" db="EMBL/GenBank/DDBJ databases">
        <authorList>
            <consortium name="Pathogen Informatics"/>
        </authorList>
    </citation>
    <scope>NUCLEOTIDE SEQUENCE</scope>
</reference>
<evidence type="ECO:0000313" key="2">
    <source>
        <dbReference type="EMBL" id="VEL26514.1"/>
    </source>
</evidence>
<organism evidence="2 3">
    <name type="scientific">Protopolystoma xenopodis</name>
    <dbReference type="NCBI Taxonomy" id="117903"/>
    <lineage>
        <taxon>Eukaryota</taxon>
        <taxon>Metazoa</taxon>
        <taxon>Spiralia</taxon>
        <taxon>Lophotrochozoa</taxon>
        <taxon>Platyhelminthes</taxon>
        <taxon>Monogenea</taxon>
        <taxon>Polyopisthocotylea</taxon>
        <taxon>Polystomatidea</taxon>
        <taxon>Polystomatidae</taxon>
        <taxon>Protopolystoma</taxon>
    </lineage>
</organism>
<keyword evidence="1" id="KW-0732">Signal</keyword>
<name>A0A448X2X8_9PLAT</name>
<evidence type="ECO:0000313" key="3">
    <source>
        <dbReference type="Proteomes" id="UP000784294"/>
    </source>
</evidence>
<gene>
    <name evidence="2" type="ORF">PXEA_LOCUS19954</name>
</gene>
<sequence length="228" mass="25486">MAFHLVYLHFACPISLCTGCLFLGGCCGYRLPVCLARLVYLKIPKVPGEPAAPPGAFGQHKEAKLWTTKFMDSAPPESYSLLDKRISHVFSPAADLQLKSFWEKFLLNSMCNDNKRTLFKTYCLQSLVGWNAKALSASKCECLSGELANKKELGLNPIQGLQDTTSVDHIKAYSKGTRKMVAEEYQMLHVALCIETESLKNIFHQQYACDILEKVPLADPSEGEKVWF</sequence>
<comment type="caution">
    <text evidence="2">The sequence shown here is derived from an EMBL/GenBank/DDBJ whole genome shotgun (WGS) entry which is preliminary data.</text>
</comment>
<dbReference type="Proteomes" id="UP000784294">
    <property type="component" value="Unassembled WGS sequence"/>
</dbReference>
<dbReference type="EMBL" id="CAAALY010080819">
    <property type="protein sequence ID" value="VEL26514.1"/>
    <property type="molecule type" value="Genomic_DNA"/>
</dbReference>
<keyword evidence="3" id="KW-1185">Reference proteome</keyword>
<dbReference type="AlphaFoldDB" id="A0A448X2X8"/>
<accession>A0A448X2X8</accession>
<protein>
    <recommendedName>
        <fullName evidence="4">RGS domain-containing protein</fullName>
    </recommendedName>
</protein>
<evidence type="ECO:0008006" key="4">
    <source>
        <dbReference type="Google" id="ProtNLM"/>
    </source>
</evidence>